<evidence type="ECO:0000256" key="2">
    <source>
        <dbReference type="ARBA" id="ARBA00004924"/>
    </source>
</evidence>
<dbReference type="InterPro" id="IPR001753">
    <property type="entry name" value="Enoyl-CoA_hydra/iso"/>
</dbReference>
<evidence type="ECO:0000256" key="4">
    <source>
        <dbReference type="ARBA" id="ARBA00023140"/>
    </source>
</evidence>
<dbReference type="SUPFAM" id="SSF52096">
    <property type="entry name" value="ClpP/crotonase"/>
    <property type="match status" value="1"/>
</dbReference>
<comment type="subcellular location">
    <subcellularLocation>
        <location evidence="1">Peroxisome</location>
    </subcellularLocation>
</comment>
<dbReference type="EMBL" id="KN847318">
    <property type="protein sequence ID" value="KIW58648.1"/>
    <property type="molecule type" value="Genomic_DNA"/>
</dbReference>
<dbReference type="FunFam" id="3.90.226.10:FF:000074">
    <property type="entry name" value="Enoyl-CoA hydratase (AFU_orthologue AFUA_2G10650)"/>
    <property type="match status" value="1"/>
</dbReference>
<dbReference type="RefSeq" id="XP_013319232.1">
    <property type="nucleotide sequence ID" value="XM_013463778.1"/>
</dbReference>
<evidence type="ECO:0000256" key="3">
    <source>
        <dbReference type="ARBA" id="ARBA00005254"/>
    </source>
</evidence>
<evidence type="ECO:0000256" key="7">
    <source>
        <dbReference type="RuleBase" id="RU003707"/>
    </source>
</evidence>
<evidence type="ECO:0000256" key="6">
    <source>
        <dbReference type="ARBA" id="ARBA00023239"/>
    </source>
</evidence>
<dbReference type="Pfam" id="PF00378">
    <property type="entry name" value="ECH_1"/>
    <property type="match status" value="1"/>
</dbReference>
<dbReference type="GO" id="GO:0005739">
    <property type="term" value="C:mitochondrion"/>
    <property type="evidence" value="ECO:0007669"/>
    <property type="project" value="TreeGrafter"/>
</dbReference>
<keyword evidence="5" id="KW-0413">Isomerase</keyword>
<reference evidence="8 9" key="1">
    <citation type="submission" date="2015-01" db="EMBL/GenBank/DDBJ databases">
        <title>The Genome Sequence of Exophiala xenobiotica CBS118157.</title>
        <authorList>
            <consortium name="The Broad Institute Genomics Platform"/>
            <person name="Cuomo C."/>
            <person name="de Hoog S."/>
            <person name="Gorbushina A."/>
            <person name="Stielow B."/>
            <person name="Teixiera M."/>
            <person name="Abouelleil A."/>
            <person name="Chapman S.B."/>
            <person name="Priest M."/>
            <person name="Young S.K."/>
            <person name="Wortman J."/>
            <person name="Nusbaum C."/>
            <person name="Birren B."/>
        </authorList>
    </citation>
    <scope>NUCLEOTIDE SEQUENCE [LARGE SCALE GENOMIC DNA]</scope>
    <source>
        <strain evidence="8 9">CBS 118157</strain>
    </source>
</reference>
<dbReference type="InterPro" id="IPR018376">
    <property type="entry name" value="Enoyl-CoA_hyd/isom_CS"/>
</dbReference>
<keyword evidence="6" id="KW-0456">Lyase</keyword>
<evidence type="ECO:0000313" key="9">
    <source>
        <dbReference type="Proteomes" id="UP000054342"/>
    </source>
</evidence>
<dbReference type="AlphaFoldDB" id="A0A0D2ESF4"/>
<dbReference type="GO" id="GO:0016853">
    <property type="term" value="F:isomerase activity"/>
    <property type="evidence" value="ECO:0007669"/>
    <property type="project" value="UniProtKB-KW"/>
</dbReference>
<evidence type="ECO:0008006" key="10">
    <source>
        <dbReference type="Google" id="ProtNLM"/>
    </source>
</evidence>
<sequence>MPDKESWSSRPPRVDDCVLTFPSPHILLVTINRPRQMNTIPYLLHWQLDALWSWFDAEPSLRCAIVTGAGTKSFCAGSDLLEIDEVNIAKQSGIASKEPWKHSHPKSGFAGLSRREGRKPIIAAVNGFALGGGMEIVLNCDMVIASPTSSFGLPEAHRGLYASGGGLPRLLRTVGLPVASDMALTGRRFSASEALSYSLINRISRSPESLLDEALEVAKSIAAISPDAIIVTRAALREAWETASVERAFQLTHERYDEKLMKGFNAREGLAAFKEKRSPKWQASKL</sequence>
<dbReference type="OrthoDB" id="2139957at2759"/>
<keyword evidence="4" id="KW-0576">Peroxisome</keyword>
<evidence type="ECO:0000313" key="8">
    <source>
        <dbReference type="EMBL" id="KIW58648.1"/>
    </source>
</evidence>
<dbReference type="GO" id="GO:0006635">
    <property type="term" value="P:fatty acid beta-oxidation"/>
    <property type="evidence" value="ECO:0007669"/>
    <property type="project" value="TreeGrafter"/>
</dbReference>
<dbReference type="Gene3D" id="1.10.12.10">
    <property type="entry name" value="Lyase 2-enoyl-coa Hydratase, Chain A, domain 2"/>
    <property type="match status" value="1"/>
</dbReference>
<gene>
    <name evidence="8" type="ORF">PV05_03148</name>
</gene>
<dbReference type="Proteomes" id="UP000054342">
    <property type="component" value="Unassembled WGS sequence"/>
</dbReference>
<proteinExistence type="inferred from homology"/>
<name>A0A0D2ESF4_9EURO</name>
<dbReference type="Gene3D" id="3.90.226.10">
    <property type="entry name" value="2-enoyl-CoA Hydratase, Chain A, domain 1"/>
    <property type="match status" value="1"/>
</dbReference>
<dbReference type="PROSITE" id="PS00166">
    <property type="entry name" value="ENOYL_COA_HYDRATASE"/>
    <property type="match status" value="1"/>
</dbReference>
<dbReference type="PANTHER" id="PTHR11941">
    <property type="entry name" value="ENOYL-COA HYDRATASE-RELATED"/>
    <property type="match status" value="1"/>
</dbReference>
<dbReference type="CDD" id="cd06558">
    <property type="entry name" value="crotonase-like"/>
    <property type="match status" value="1"/>
</dbReference>
<dbReference type="HOGENOM" id="CLU_009834_7_6_1"/>
<evidence type="ECO:0000256" key="1">
    <source>
        <dbReference type="ARBA" id="ARBA00004275"/>
    </source>
</evidence>
<comment type="pathway">
    <text evidence="2">Siderophore biosynthesis.</text>
</comment>
<dbReference type="GeneID" id="25325056"/>
<comment type="similarity">
    <text evidence="3 7">Belongs to the enoyl-CoA hydratase/isomerase family.</text>
</comment>
<keyword evidence="9" id="KW-1185">Reference proteome</keyword>
<protein>
    <recommendedName>
        <fullName evidence="10">Enoyl-CoA hydratase</fullName>
    </recommendedName>
</protein>
<dbReference type="InterPro" id="IPR029045">
    <property type="entry name" value="ClpP/crotonase-like_dom_sf"/>
</dbReference>
<dbReference type="GO" id="GO:0016829">
    <property type="term" value="F:lyase activity"/>
    <property type="evidence" value="ECO:0007669"/>
    <property type="project" value="UniProtKB-KW"/>
</dbReference>
<dbReference type="PANTHER" id="PTHR11941:SF68">
    <property type="entry name" value="CARNITINYL-COA DEHYDRATASE"/>
    <property type="match status" value="1"/>
</dbReference>
<dbReference type="STRING" id="348802.A0A0D2ESF4"/>
<dbReference type="InterPro" id="IPR014748">
    <property type="entry name" value="Enoyl-CoA_hydra_C"/>
</dbReference>
<organism evidence="8 9">
    <name type="scientific">Exophiala xenobiotica</name>
    <dbReference type="NCBI Taxonomy" id="348802"/>
    <lineage>
        <taxon>Eukaryota</taxon>
        <taxon>Fungi</taxon>
        <taxon>Dikarya</taxon>
        <taxon>Ascomycota</taxon>
        <taxon>Pezizomycotina</taxon>
        <taxon>Eurotiomycetes</taxon>
        <taxon>Chaetothyriomycetidae</taxon>
        <taxon>Chaetothyriales</taxon>
        <taxon>Herpotrichiellaceae</taxon>
        <taxon>Exophiala</taxon>
    </lineage>
</organism>
<dbReference type="GO" id="GO:0005777">
    <property type="term" value="C:peroxisome"/>
    <property type="evidence" value="ECO:0007669"/>
    <property type="project" value="UniProtKB-SubCell"/>
</dbReference>
<evidence type="ECO:0000256" key="5">
    <source>
        <dbReference type="ARBA" id="ARBA00023235"/>
    </source>
</evidence>
<accession>A0A0D2ESF4</accession>